<dbReference type="InterPro" id="IPR035994">
    <property type="entry name" value="Nucleoside_phosphorylase_sf"/>
</dbReference>
<reference evidence="1 2" key="1">
    <citation type="submission" date="2016-04" db="EMBL/GenBank/DDBJ databases">
        <title>Complete genome seqeunce of Leptospira alstonii serovar Room22.</title>
        <authorList>
            <person name="Nally J.E."/>
            <person name="Bayles D.O."/>
            <person name="Hurley D."/>
            <person name="Fanning S."/>
            <person name="McMahon B.J."/>
            <person name="Arent Z."/>
        </authorList>
    </citation>
    <scope>NUCLEOTIDE SEQUENCE [LARGE SCALE GENOMIC DNA]</scope>
    <source>
        <strain evidence="1 2">GWTS #1</strain>
    </source>
</reference>
<keyword evidence="2" id="KW-1185">Reference proteome</keyword>
<dbReference type="GO" id="GO:0009116">
    <property type="term" value="P:nucleoside metabolic process"/>
    <property type="evidence" value="ECO:0007669"/>
    <property type="project" value="InterPro"/>
</dbReference>
<sequence length="212" mass="24141">MKIDPTSTLLCSAISEELDQFQDSGKWNTFLCGIGNLEAGLNLQRLLLQKQNKGLTLPSQIVFLGSAGVYPWLHANFWKGRLGYSYEFQNQELAKIEKRIRIPEIVPDSYEFASPFQLSAVEEILTSRTNGTGSISIETVSGRSLEFLRENDLGFENMECWGLARVCEEFQIPFCAFFALTNSVGPSGSEEWRHNYRRESTRLQDFLLSFFL</sequence>
<dbReference type="EMBL" id="CP015217">
    <property type="protein sequence ID" value="AOP34031.1"/>
    <property type="molecule type" value="Genomic_DNA"/>
</dbReference>
<gene>
    <name evidence="1" type="ORF">A0128_09370</name>
</gene>
<organism evidence="1 2">
    <name type="scientific">Leptospira tipperaryensis</name>
    <dbReference type="NCBI Taxonomy" id="2564040"/>
    <lineage>
        <taxon>Bacteria</taxon>
        <taxon>Pseudomonadati</taxon>
        <taxon>Spirochaetota</taxon>
        <taxon>Spirochaetia</taxon>
        <taxon>Leptospirales</taxon>
        <taxon>Leptospiraceae</taxon>
        <taxon>Leptospira</taxon>
    </lineage>
</organism>
<protein>
    <submittedName>
        <fullName evidence="1">Phosphorylase</fullName>
    </submittedName>
</protein>
<dbReference type="OrthoDB" id="341163at2"/>
<name>A0A1D7UWV8_9LEPT</name>
<evidence type="ECO:0000313" key="1">
    <source>
        <dbReference type="EMBL" id="AOP34031.1"/>
    </source>
</evidence>
<dbReference type="RefSeq" id="WP_069607262.1">
    <property type="nucleotide sequence ID" value="NZ_CP015217.1"/>
</dbReference>
<dbReference type="AlphaFoldDB" id="A0A1D7UWV8"/>
<proteinExistence type="predicted"/>
<dbReference type="Proteomes" id="UP000094197">
    <property type="component" value="Chromosome 1"/>
</dbReference>
<dbReference type="KEGG" id="laj:A0128_09370"/>
<accession>A0A1D7UWV8</accession>
<dbReference type="Gene3D" id="3.40.50.1580">
    <property type="entry name" value="Nucleoside phosphorylase domain"/>
    <property type="match status" value="1"/>
</dbReference>
<evidence type="ECO:0000313" key="2">
    <source>
        <dbReference type="Proteomes" id="UP000094197"/>
    </source>
</evidence>
<dbReference type="GO" id="GO:0003824">
    <property type="term" value="F:catalytic activity"/>
    <property type="evidence" value="ECO:0007669"/>
    <property type="project" value="InterPro"/>
</dbReference>
<dbReference type="SUPFAM" id="SSF53167">
    <property type="entry name" value="Purine and uridine phosphorylases"/>
    <property type="match status" value="1"/>
</dbReference>